<dbReference type="AlphaFoldDB" id="A0A0G4H5F5"/>
<gene>
    <name evidence="2" type="ORF">Vbra_10645</name>
</gene>
<accession>A0A0G4H5F5</accession>
<organism evidence="2 3">
    <name type="scientific">Vitrella brassicaformis (strain CCMP3155)</name>
    <dbReference type="NCBI Taxonomy" id="1169540"/>
    <lineage>
        <taxon>Eukaryota</taxon>
        <taxon>Sar</taxon>
        <taxon>Alveolata</taxon>
        <taxon>Colpodellida</taxon>
        <taxon>Vitrellaceae</taxon>
        <taxon>Vitrella</taxon>
    </lineage>
</organism>
<evidence type="ECO:0000313" key="3">
    <source>
        <dbReference type="Proteomes" id="UP000041254"/>
    </source>
</evidence>
<name>A0A0G4H5F5_VITBC</name>
<sequence length="248" mass="28558">MGSCESTSRETRQTRRANWTDRCTHYQVFSSLRVLLQVVRHGRSRTKASPPVEPTASPQVPEEAVDEEDDDESVSAQMLRQHQAIIKANRMKPLPKVFHTPSVNFLSMQQTVTMMLEVNVRSQAAMAGGYYFWPLMQQLVMPTEWRVLKDSYGDYPWKGDGTQFAVLLGAWIRSKGRKDLKWLCHRNDIKHCAYTDGETWHMKWYDKDQNKFVSTTDPWNVFDDDGEGASACWTTSSSGWRTPTRRSG</sequence>
<dbReference type="InParanoid" id="A0A0G4H5F5"/>
<evidence type="ECO:0000256" key="1">
    <source>
        <dbReference type="SAM" id="MobiDB-lite"/>
    </source>
</evidence>
<protein>
    <submittedName>
        <fullName evidence="2">Uncharacterized protein</fullName>
    </submittedName>
</protein>
<proteinExistence type="predicted"/>
<dbReference type="VEuPathDB" id="CryptoDB:Vbra_10645"/>
<dbReference type="Proteomes" id="UP000041254">
    <property type="component" value="Unassembled WGS sequence"/>
</dbReference>
<dbReference type="EMBL" id="CDMY01001019">
    <property type="protein sequence ID" value="CEM39003.1"/>
    <property type="molecule type" value="Genomic_DNA"/>
</dbReference>
<feature type="region of interest" description="Disordered" evidence="1">
    <location>
        <begin position="43"/>
        <end position="71"/>
    </location>
</feature>
<evidence type="ECO:0000313" key="2">
    <source>
        <dbReference type="EMBL" id="CEM39003.1"/>
    </source>
</evidence>
<dbReference type="PhylomeDB" id="A0A0G4H5F5"/>
<reference evidence="2 3" key="1">
    <citation type="submission" date="2014-11" db="EMBL/GenBank/DDBJ databases">
        <authorList>
            <person name="Zhu J."/>
            <person name="Qi W."/>
            <person name="Song R."/>
        </authorList>
    </citation>
    <scope>NUCLEOTIDE SEQUENCE [LARGE SCALE GENOMIC DNA]</scope>
</reference>
<keyword evidence="3" id="KW-1185">Reference proteome</keyword>